<evidence type="ECO:0000313" key="2">
    <source>
        <dbReference type="Proteomes" id="UP000574369"/>
    </source>
</evidence>
<reference evidence="1 2" key="1">
    <citation type="submission" date="2020-08" db="EMBL/GenBank/DDBJ databases">
        <title>Genomic Encyclopedia of Type Strains, Phase III (KMG-III): the genomes of soil and plant-associated and newly described type strains.</title>
        <authorList>
            <person name="Whitman W."/>
        </authorList>
    </citation>
    <scope>NUCLEOTIDE SEQUENCE [LARGE SCALE GENOMIC DNA]</scope>
    <source>
        <strain evidence="1 2">CECT 7247</strain>
    </source>
</reference>
<dbReference type="Proteomes" id="UP000574369">
    <property type="component" value="Unassembled WGS sequence"/>
</dbReference>
<dbReference type="EMBL" id="JACHXO010000002">
    <property type="protein sequence ID" value="MBB3194363.1"/>
    <property type="molecule type" value="Genomic_DNA"/>
</dbReference>
<keyword evidence="2" id="KW-1185">Reference proteome</keyword>
<protein>
    <submittedName>
        <fullName evidence="1">Uncharacterized protein</fullName>
    </submittedName>
</protein>
<gene>
    <name evidence="1" type="ORF">FHS28_001748</name>
</gene>
<accession>A0ABR6GQH1</accession>
<organism evidence="1 2">
    <name type="scientific">Roseateles terrae</name>
    <dbReference type="NCBI Taxonomy" id="431060"/>
    <lineage>
        <taxon>Bacteria</taxon>
        <taxon>Pseudomonadati</taxon>
        <taxon>Pseudomonadota</taxon>
        <taxon>Betaproteobacteria</taxon>
        <taxon>Burkholderiales</taxon>
        <taxon>Sphaerotilaceae</taxon>
        <taxon>Roseateles</taxon>
    </lineage>
</organism>
<comment type="caution">
    <text evidence="1">The sequence shown here is derived from an EMBL/GenBank/DDBJ whole genome shotgun (WGS) entry which is preliminary data.</text>
</comment>
<evidence type="ECO:0000313" key="1">
    <source>
        <dbReference type="EMBL" id="MBB3194363.1"/>
    </source>
</evidence>
<sequence length="530" mass="57871">MPALGAVHRPTGCIDPELVARLLDERYRFPSHDHRTLCEWLPAVLPQCRSWPAGAALTWEEATDPAAAGTPHRPVAMGQTVLRLAPQLVQVEDGSWVVGLAGQWCQSDAAAAARPDTALPARCTAPPGDLFDALALALNQRAASLPGAVRHAGRCTGMRLRQELADWLQTPAGRQCEGPRLTTASMESGDETLLAELTTFIREELSAGNATMACTLAPFWRPGPADHPLDRVLHTLRSGGWCDLLDHLVPTVLVRLPSSHRCHSPGLAVTHAGQKVDYGWPGNSKTRLCRWSDGCLTSRVWSNKATIHPPGPDSFLEGALGLPVGRLNQYLPGVRDELASIMDRNRTLLDVRLALAERAYPCDHEVLLRMCLVGGALTLAGEQLLHPERPQRAATADDLQRWFEPTRSAHARDAAAVAAEGISVVDSYRLASPMRPTAAGTALIAMPHDRYRYWHQQDAPELLSQRIPELLYAWRAMRPLLTYLRIGDKALKTLVPAERLEYARRFCAAAAAADRLNMPPSGQGSALNWP</sequence>
<proteinExistence type="predicted"/>
<name>A0ABR6GQH1_9BURK</name>
<dbReference type="RefSeq" id="WP_184294413.1">
    <property type="nucleotide sequence ID" value="NZ_JACHXO010000002.1"/>
</dbReference>